<dbReference type="Proteomes" id="UP001168821">
    <property type="component" value="Unassembled WGS sequence"/>
</dbReference>
<keyword evidence="1" id="KW-0812">Transmembrane</keyword>
<organism evidence="2 3">
    <name type="scientific">Zophobas morio</name>
    <dbReference type="NCBI Taxonomy" id="2755281"/>
    <lineage>
        <taxon>Eukaryota</taxon>
        <taxon>Metazoa</taxon>
        <taxon>Ecdysozoa</taxon>
        <taxon>Arthropoda</taxon>
        <taxon>Hexapoda</taxon>
        <taxon>Insecta</taxon>
        <taxon>Pterygota</taxon>
        <taxon>Neoptera</taxon>
        <taxon>Endopterygota</taxon>
        <taxon>Coleoptera</taxon>
        <taxon>Polyphaga</taxon>
        <taxon>Cucujiformia</taxon>
        <taxon>Tenebrionidae</taxon>
        <taxon>Zophobas</taxon>
    </lineage>
</organism>
<accession>A0AA38LZE2</accession>
<evidence type="ECO:0000256" key="1">
    <source>
        <dbReference type="SAM" id="Phobius"/>
    </source>
</evidence>
<name>A0AA38LZE2_9CUCU</name>
<keyword evidence="1" id="KW-0472">Membrane</keyword>
<evidence type="ECO:0000313" key="2">
    <source>
        <dbReference type="EMBL" id="KAJ3621786.1"/>
    </source>
</evidence>
<feature type="transmembrane region" description="Helical" evidence="1">
    <location>
        <begin position="41"/>
        <end position="64"/>
    </location>
</feature>
<dbReference type="AlphaFoldDB" id="A0AA38LZE2"/>
<sequence length="102" mass="11313">MASKLTPSQQEAAEVAVNLEGNAKTRLFTRREWILRYSSPLMTLLFMAGPMFLIVLSNALYGIIDKELTLNFAISQIKDIKGGELISGSGIYMHFYRVVGGV</sequence>
<dbReference type="EMBL" id="JALNTZ010001925">
    <property type="protein sequence ID" value="KAJ3621786.1"/>
    <property type="molecule type" value="Genomic_DNA"/>
</dbReference>
<reference evidence="2" key="1">
    <citation type="journal article" date="2023" name="G3 (Bethesda)">
        <title>Whole genome assemblies of Zophobas morio and Tenebrio molitor.</title>
        <authorList>
            <person name="Kaur S."/>
            <person name="Stinson S.A."/>
            <person name="diCenzo G.C."/>
        </authorList>
    </citation>
    <scope>NUCLEOTIDE SEQUENCE</scope>
    <source>
        <strain evidence="2">QUZm001</strain>
    </source>
</reference>
<gene>
    <name evidence="2" type="ORF">Zmor_004509</name>
</gene>
<comment type="caution">
    <text evidence="2">The sequence shown here is derived from an EMBL/GenBank/DDBJ whole genome shotgun (WGS) entry which is preliminary data.</text>
</comment>
<protein>
    <submittedName>
        <fullName evidence="2">Uncharacterized protein</fullName>
    </submittedName>
</protein>
<keyword evidence="3" id="KW-1185">Reference proteome</keyword>
<evidence type="ECO:0000313" key="3">
    <source>
        <dbReference type="Proteomes" id="UP001168821"/>
    </source>
</evidence>
<keyword evidence="1" id="KW-1133">Transmembrane helix</keyword>
<proteinExistence type="predicted"/>